<reference evidence="4" key="2">
    <citation type="submission" date="2022-12" db="EMBL/GenBank/DDBJ databases">
        <authorList>
            <person name="Webb A."/>
        </authorList>
    </citation>
    <scope>NUCLEOTIDE SEQUENCE</scope>
    <source>
        <strain evidence="4">Pf2</strain>
    </source>
</reference>
<accession>A0AAV0SSE9</accession>
<organism evidence="4 6">
    <name type="scientific">Peronospora farinosa</name>
    <dbReference type="NCBI Taxonomy" id="134698"/>
    <lineage>
        <taxon>Eukaryota</taxon>
        <taxon>Sar</taxon>
        <taxon>Stramenopiles</taxon>
        <taxon>Oomycota</taxon>
        <taxon>Peronosporomycetes</taxon>
        <taxon>Peronosporales</taxon>
        <taxon>Peronosporaceae</taxon>
        <taxon>Peronospora</taxon>
    </lineage>
</organism>
<evidence type="ECO:0000313" key="4">
    <source>
        <dbReference type="EMBL" id="CAI5704901.1"/>
    </source>
</evidence>
<dbReference type="Pfam" id="PF08711">
    <property type="entry name" value="Med26"/>
    <property type="match status" value="1"/>
</dbReference>
<evidence type="ECO:0000313" key="3">
    <source>
        <dbReference type="EMBL" id="CAH0489165.1"/>
    </source>
</evidence>
<dbReference type="EMBL" id="CAKLBC010001009">
    <property type="protein sequence ID" value="CAH0489165.1"/>
    <property type="molecule type" value="Genomic_DNA"/>
</dbReference>
<dbReference type="Proteomes" id="UP001159659">
    <property type="component" value="Unassembled WGS sequence"/>
</dbReference>
<evidence type="ECO:0000313" key="6">
    <source>
        <dbReference type="Proteomes" id="UP001159659"/>
    </source>
</evidence>
<dbReference type="InterPro" id="IPR017923">
    <property type="entry name" value="TFIIS_N"/>
</dbReference>
<comment type="caution">
    <text evidence="4">The sequence shown here is derived from an EMBL/GenBank/DDBJ whole genome shotgun (WGS) entry which is preliminary data.</text>
</comment>
<evidence type="ECO:0000256" key="1">
    <source>
        <dbReference type="SAM" id="MobiDB-lite"/>
    </source>
</evidence>
<feature type="region of interest" description="Disordered" evidence="1">
    <location>
        <begin position="478"/>
        <end position="497"/>
    </location>
</feature>
<dbReference type="EMBL" id="CANTFK010000024">
    <property type="protein sequence ID" value="CAI5704901.1"/>
    <property type="molecule type" value="Genomic_DNA"/>
</dbReference>
<dbReference type="AlphaFoldDB" id="A0AAV0SSE9"/>
<feature type="domain" description="TFIIS N-terminal" evidence="2">
    <location>
        <begin position="256"/>
        <end position="306"/>
    </location>
</feature>
<dbReference type="Proteomes" id="UP001157938">
    <property type="component" value="Unassembled WGS sequence"/>
</dbReference>
<reference evidence="3 5" key="1">
    <citation type="submission" date="2021-11" db="EMBL/GenBank/DDBJ databases">
        <authorList>
            <person name="Islam A."/>
            <person name="Islam S."/>
            <person name="Flora M.S."/>
            <person name="Rahman M."/>
            <person name="Ziaur R.M."/>
            <person name="Epstein J.H."/>
            <person name="Hassan M."/>
            <person name="Klassen M."/>
            <person name="Woodard K."/>
            <person name="Webb A."/>
            <person name="Webby R.J."/>
            <person name="El Zowalaty M.E."/>
        </authorList>
    </citation>
    <scope>NUCLEOTIDE SEQUENCE [LARGE SCALE GENOMIC DNA]</scope>
    <source>
        <strain evidence="3">Pf1</strain>
    </source>
</reference>
<name>A0AAV0SSE9_9STRA</name>
<evidence type="ECO:0000313" key="5">
    <source>
        <dbReference type="Proteomes" id="UP001157938"/>
    </source>
</evidence>
<keyword evidence="5" id="KW-1185">Reference proteome</keyword>
<proteinExistence type="predicted"/>
<feature type="compositionally biased region" description="Polar residues" evidence="1">
    <location>
        <begin position="479"/>
        <end position="497"/>
    </location>
</feature>
<protein>
    <recommendedName>
        <fullName evidence="2">TFIIS N-terminal domain-containing protein</fullName>
    </recommendedName>
</protein>
<sequence length="520" mass="58553">MPESQRFPLGTRVANPLEGRTGEITAFDAKLGLYTLVYNDDHRDVLSTNQTEQFVIQIPAKVAKECESDVTKACESDPNQFLGVTVIRSSTSYEGNKFTTSGQVTQYFADIKRFRVLFSDGLYADMTLEEVKQHLQREETESDQKRVVDADEMLKKNKSKQDRYQEMERPLNTQKFDSRKTAYTMCREVLSIILNQKKGGKHCSEKQKMVLNNKDLPPKRALEAFVEADGLNALEKILGIWFRLESTRSAALLVMKVLAMLPGVKEEHLRKTNIARTLRGIEKLSYSSHIDVVFGDLAHWIIQKWVKTAMNRSFNRSARDLLLEQQAQIRRAGTAGQVHLTARPATKLTIQQKETMRLEALRTGTDASAEFQQDPGEEVVVYLPQFNSLGSENMRRPVRQTQVIESLAAKINRDYADSVKKHHEDDGKEKEDGVAPGRIVFGKPQLMHFSQHIPVIGLFSTTRSKIVDKNTGIGDGAVVSTSGDNSAPKTISMPNKTQAPQKSILKVRDEVITPASQVSW</sequence>
<evidence type="ECO:0000259" key="2">
    <source>
        <dbReference type="Pfam" id="PF08711"/>
    </source>
</evidence>
<gene>
    <name evidence="3" type="ORF">PFR001_LOCUS4598</name>
    <name evidence="4" type="ORF">PFR002_LOCUS368</name>
</gene>